<feature type="region of interest" description="Disordered" evidence="1">
    <location>
        <begin position="128"/>
        <end position="147"/>
    </location>
</feature>
<name>A0A1Y5PH29_9MYCO</name>
<organism evidence="2">
    <name type="scientific">uncultured Mycobacterium sp</name>
    <dbReference type="NCBI Taxonomy" id="171292"/>
    <lineage>
        <taxon>Bacteria</taxon>
        <taxon>Bacillati</taxon>
        <taxon>Actinomycetota</taxon>
        <taxon>Actinomycetes</taxon>
        <taxon>Mycobacteriales</taxon>
        <taxon>Mycobacteriaceae</taxon>
        <taxon>Mycobacterium</taxon>
        <taxon>environmental samples</taxon>
    </lineage>
</organism>
<sequence>MAEFAVLADEVARRRYAMRRPAMKATIIAAVAAAGAIASAGSAGADAPNVGSTCGGDDLGKTATANDGTTIRCIADDAGRLSWFADGGAVGTIAGLQAQGYTVTIDKIGDNPLETCVVTEVHNAMTTTSLNSGGTSPGGPGSIGNKHSTTVVVSKKIDVSLDCTAPG</sequence>
<evidence type="ECO:0000256" key="1">
    <source>
        <dbReference type="SAM" id="MobiDB-lite"/>
    </source>
</evidence>
<proteinExistence type="predicted"/>
<protein>
    <submittedName>
        <fullName evidence="2">Uncharacterized protein</fullName>
    </submittedName>
</protein>
<dbReference type="AlphaFoldDB" id="A0A1Y5PH29"/>
<evidence type="ECO:0000313" key="2">
    <source>
        <dbReference type="EMBL" id="SBS78047.1"/>
    </source>
</evidence>
<gene>
    <name evidence="2" type="ORF">MHPYR_50214</name>
</gene>
<accession>A0A1Y5PH29</accession>
<reference evidence="2" key="1">
    <citation type="submission" date="2016-03" db="EMBL/GenBank/DDBJ databases">
        <authorList>
            <person name="Ploux O."/>
        </authorList>
    </citation>
    <scope>NUCLEOTIDE SEQUENCE</scope>
    <source>
        <strain evidence="2">UC10</strain>
    </source>
</reference>
<dbReference type="EMBL" id="FLQS01000045">
    <property type="protein sequence ID" value="SBS78047.1"/>
    <property type="molecule type" value="Genomic_DNA"/>
</dbReference>